<name>Q4N1L0_THEPA</name>
<dbReference type="AlphaFoldDB" id="Q4N1L0"/>
<dbReference type="SUPFAM" id="SSF118215">
    <property type="entry name" value="Proton glutamate symport protein"/>
    <property type="match status" value="1"/>
</dbReference>
<dbReference type="InterPro" id="IPR050746">
    <property type="entry name" value="DAACS"/>
</dbReference>
<reference evidence="7 8" key="1">
    <citation type="journal article" date="2005" name="Science">
        <title>Genome sequence of Theileria parva, a bovine pathogen that transforms lymphocytes.</title>
        <authorList>
            <person name="Gardner M.J."/>
            <person name="Bishop R."/>
            <person name="Shah T."/>
            <person name="de Villiers E.P."/>
            <person name="Carlton J.M."/>
            <person name="Hall N."/>
            <person name="Ren Q."/>
            <person name="Paulsen I.T."/>
            <person name="Pain A."/>
            <person name="Berriman M."/>
            <person name="Wilson R.J.M."/>
            <person name="Sato S."/>
            <person name="Ralph S.A."/>
            <person name="Mann D.J."/>
            <person name="Xiong Z."/>
            <person name="Shallom S.J."/>
            <person name="Weidman J."/>
            <person name="Jiang L."/>
            <person name="Lynn J."/>
            <person name="Weaver B."/>
            <person name="Shoaibi A."/>
            <person name="Domingo A.R."/>
            <person name="Wasawo D."/>
            <person name="Crabtree J."/>
            <person name="Wortman J.R."/>
            <person name="Haas B."/>
            <person name="Angiuoli S.V."/>
            <person name="Creasy T.H."/>
            <person name="Lu C."/>
            <person name="Suh B."/>
            <person name="Silva J.C."/>
            <person name="Utterback T.R."/>
            <person name="Feldblyum T.V."/>
            <person name="Pertea M."/>
            <person name="Allen J."/>
            <person name="Nierman W.C."/>
            <person name="Taracha E.L.N."/>
            <person name="Salzberg S.L."/>
            <person name="White O.R."/>
            <person name="Fitzhugh H.A."/>
            <person name="Morzaria S."/>
            <person name="Venter J.C."/>
            <person name="Fraser C.M."/>
            <person name="Nene V."/>
        </authorList>
    </citation>
    <scope>NUCLEOTIDE SEQUENCE [LARGE SCALE GENOMIC DNA]</scope>
    <source>
        <strain evidence="7 8">Muguga</strain>
    </source>
</reference>
<dbReference type="GO" id="GO:0015501">
    <property type="term" value="F:glutamate:sodium symporter activity"/>
    <property type="evidence" value="ECO:0007669"/>
    <property type="project" value="TreeGrafter"/>
</dbReference>
<keyword evidence="6" id="KW-0769">Symport</keyword>
<dbReference type="GO" id="GO:0015175">
    <property type="term" value="F:neutral L-amino acid transmembrane transporter activity"/>
    <property type="evidence" value="ECO:0007669"/>
    <property type="project" value="TreeGrafter"/>
</dbReference>
<dbReference type="GeneID" id="3501292"/>
<protein>
    <recommendedName>
        <fullName evidence="6">Amino acid transporter</fullName>
    </recommendedName>
</protein>
<dbReference type="OMA" id="AIIMRWI"/>
<feature type="transmembrane region" description="Helical" evidence="6">
    <location>
        <begin position="194"/>
        <end position="214"/>
    </location>
</feature>
<dbReference type="GO" id="GO:0005313">
    <property type="term" value="F:L-glutamate transmembrane transporter activity"/>
    <property type="evidence" value="ECO:0007669"/>
    <property type="project" value="TreeGrafter"/>
</dbReference>
<comment type="subcellular location">
    <subcellularLocation>
        <location evidence="1 6">Membrane</location>
        <topology evidence="1 6">Multi-pass membrane protein</topology>
    </subcellularLocation>
</comment>
<dbReference type="PANTHER" id="PTHR11958:SF63">
    <property type="entry name" value="AMINO ACID TRANSPORTER"/>
    <property type="match status" value="1"/>
</dbReference>
<feature type="transmembrane region" description="Helical" evidence="6">
    <location>
        <begin position="376"/>
        <end position="395"/>
    </location>
</feature>
<feature type="transmembrane region" description="Helical" evidence="6">
    <location>
        <begin position="401"/>
        <end position="426"/>
    </location>
</feature>
<feature type="transmembrane region" description="Helical" evidence="6">
    <location>
        <begin position="30"/>
        <end position="54"/>
    </location>
</feature>
<evidence type="ECO:0000256" key="4">
    <source>
        <dbReference type="ARBA" id="ARBA00022989"/>
    </source>
</evidence>
<gene>
    <name evidence="7" type="ordered locus">TP04_0725</name>
</gene>
<organism evidence="7 8">
    <name type="scientific">Theileria parva</name>
    <name type="common">East coast fever infection agent</name>
    <dbReference type="NCBI Taxonomy" id="5875"/>
    <lineage>
        <taxon>Eukaryota</taxon>
        <taxon>Sar</taxon>
        <taxon>Alveolata</taxon>
        <taxon>Apicomplexa</taxon>
        <taxon>Aconoidasida</taxon>
        <taxon>Piroplasmida</taxon>
        <taxon>Theileriidae</taxon>
        <taxon>Theileria</taxon>
    </lineage>
</organism>
<comment type="caution">
    <text evidence="7">The sequence shown here is derived from an EMBL/GenBank/DDBJ whole genome shotgun (WGS) entry which is preliminary data.</text>
</comment>
<dbReference type="VEuPathDB" id="PiroplasmaDB:TpMuguga_04g00725"/>
<dbReference type="PANTHER" id="PTHR11958">
    <property type="entry name" value="SODIUM/DICARBOXYLATE SYMPORTER-RELATED"/>
    <property type="match status" value="1"/>
</dbReference>
<keyword evidence="2 6" id="KW-0813">Transport</keyword>
<evidence type="ECO:0000256" key="3">
    <source>
        <dbReference type="ARBA" id="ARBA00022692"/>
    </source>
</evidence>
<keyword evidence="3 6" id="KW-0812">Transmembrane</keyword>
<feature type="transmembrane region" description="Helical" evidence="6">
    <location>
        <begin position="304"/>
        <end position="325"/>
    </location>
</feature>
<dbReference type="PRINTS" id="PR00173">
    <property type="entry name" value="EDTRNSPORT"/>
</dbReference>
<dbReference type="KEGG" id="tpv:TP04_0725"/>
<dbReference type="eggNOG" id="KOG3787">
    <property type="taxonomic scope" value="Eukaryota"/>
</dbReference>
<keyword evidence="5 6" id="KW-0472">Membrane</keyword>
<dbReference type="Gene3D" id="1.10.3860.10">
    <property type="entry name" value="Sodium:dicarboxylate symporter"/>
    <property type="match status" value="1"/>
</dbReference>
<dbReference type="STRING" id="5875.Q4N1L0"/>
<proteinExistence type="inferred from homology"/>
<evidence type="ECO:0000256" key="5">
    <source>
        <dbReference type="ARBA" id="ARBA00023136"/>
    </source>
</evidence>
<feature type="transmembrane region" description="Helical" evidence="6">
    <location>
        <begin position="74"/>
        <end position="94"/>
    </location>
</feature>
<sequence length="463" mass="52594">MDDLDRFVDANESYNNIPKRSHLWAYFKEFWLAIVTCLACVIAIIQGSCIKLNLTKETGVPLLMLPANFFLRHVRGFVVLFMVFSAATKTTLLFETKRSTVKRKILFHYFLNTVLTLFVSFVAAYLIIMRRDSSAKTTYFAKFISESYRPLTNFVKFFRGLAIHDIPGNIITTRVENYSELGSERLEGGLGDGYNAPGFVVFGAFLSVSTYFLGKDGEILRNLMQLIHRSMLAVYWILLCYSPLALYFAGIVQYDLVQQEGMFGFLCLRYLLLLACVVFVTLFQIFVLLPCLHFCRTRKFGYEVITRLFAIMPNTFVGGSSVRMVEKTKMYLKSKRFSVEAVDTYLNYCTLINGSGIASGFVINAIFSLKLNDNDFDWAVILKIVLSGLLVSLALPEFIQGYMFGIIYFLNTSMINPDFIILILLVDWLMDRFRIVANVVADALTVDYIESISKSSTASSQSV</sequence>
<feature type="transmembrane region" description="Helical" evidence="6">
    <location>
        <begin position="270"/>
        <end position="292"/>
    </location>
</feature>
<feature type="transmembrane region" description="Helical" evidence="6">
    <location>
        <begin position="106"/>
        <end position="128"/>
    </location>
</feature>
<feature type="transmembrane region" description="Helical" evidence="6">
    <location>
        <begin position="226"/>
        <end position="250"/>
    </location>
</feature>
<dbReference type="GO" id="GO:0005886">
    <property type="term" value="C:plasma membrane"/>
    <property type="evidence" value="ECO:0007669"/>
    <property type="project" value="TreeGrafter"/>
</dbReference>
<feature type="transmembrane region" description="Helical" evidence="6">
    <location>
        <begin position="345"/>
        <end position="369"/>
    </location>
</feature>
<accession>Q4N1L0</accession>
<evidence type="ECO:0000256" key="1">
    <source>
        <dbReference type="ARBA" id="ARBA00004141"/>
    </source>
</evidence>
<dbReference type="InterPro" id="IPR001991">
    <property type="entry name" value="Na-dicarboxylate_symporter"/>
</dbReference>
<dbReference type="Proteomes" id="UP000001949">
    <property type="component" value="Unassembled WGS sequence"/>
</dbReference>
<keyword evidence="4 6" id="KW-1133">Transmembrane helix</keyword>
<evidence type="ECO:0000313" key="7">
    <source>
        <dbReference type="EMBL" id="EAN32078.1"/>
    </source>
</evidence>
<evidence type="ECO:0000313" key="8">
    <source>
        <dbReference type="Proteomes" id="UP000001949"/>
    </source>
</evidence>
<dbReference type="EMBL" id="AAGK01000004">
    <property type="protein sequence ID" value="EAN32078.1"/>
    <property type="molecule type" value="Genomic_DNA"/>
</dbReference>
<dbReference type="InParanoid" id="Q4N1L0"/>
<dbReference type="Pfam" id="PF00375">
    <property type="entry name" value="SDF"/>
    <property type="match status" value="1"/>
</dbReference>
<evidence type="ECO:0000256" key="6">
    <source>
        <dbReference type="RuleBase" id="RU361216"/>
    </source>
</evidence>
<dbReference type="InterPro" id="IPR036458">
    <property type="entry name" value="Na:dicarbo_symporter_sf"/>
</dbReference>
<keyword evidence="8" id="KW-1185">Reference proteome</keyword>
<comment type="similarity">
    <text evidence="6">Belongs to the dicarboxylate/amino acid:cation symporter (DAACS) (TC 2.A.23) family.</text>
</comment>
<evidence type="ECO:0000256" key="2">
    <source>
        <dbReference type="ARBA" id="ARBA00022448"/>
    </source>
</evidence>